<dbReference type="GO" id="GO:0016020">
    <property type="term" value="C:membrane"/>
    <property type="evidence" value="ECO:0007669"/>
    <property type="project" value="InterPro"/>
</dbReference>
<dbReference type="Gene3D" id="1.25.40.10">
    <property type="entry name" value="Tetratricopeptide repeat domain"/>
    <property type="match status" value="2"/>
</dbReference>
<evidence type="ECO:0000256" key="6">
    <source>
        <dbReference type="ARBA" id="ARBA00022777"/>
    </source>
</evidence>
<feature type="transmembrane region" description="Helical" evidence="11">
    <location>
        <begin position="349"/>
        <end position="371"/>
    </location>
</feature>
<evidence type="ECO:0000256" key="3">
    <source>
        <dbReference type="ARBA" id="ARBA00022553"/>
    </source>
</evidence>
<dbReference type="OrthoDB" id="613934at2"/>
<name>A0A2K8Z8E6_9BACT</name>
<dbReference type="GO" id="GO:0005524">
    <property type="term" value="F:ATP binding"/>
    <property type="evidence" value="ECO:0007669"/>
    <property type="project" value="UniProtKB-KW"/>
</dbReference>
<feature type="coiled-coil region" evidence="10">
    <location>
        <begin position="371"/>
        <end position="430"/>
    </location>
</feature>
<dbReference type="GO" id="GO:0000155">
    <property type="term" value="F:phosphorelay sensor kinase activity"/>
    <property type="evidence" value="ECO:0007669"/>
    <property type="project" value="InterPro"/>
</dbReference>
<keyword evidence="7" id="KW-0067">ATP-binding</keyword>
<protein>
    <recommendedName>
        <fullName evidence="2">histidine kinase</fullName>
        <ecNumber evidence="2">2.7.13.3</ecNumber>
    </recommendedName>
</protein>
<proteinExistence type="predicted"/>
<keyword evidence="3" id="KW-0597">Phosphoprotein</keyword>
<dbReference type="EC" id="2.7.13.3" evidence="2"/>
<dbReference type="CDD" id="cd16917">
    <property type="entry name" value="HATPase_UhpB-NarQ-NarX-like"/>
    <property type="match status" value="1"/>
</dbReference>
<dbReference type="GO" id="GO:0046983">
    <property type="term" value="F:protein dimerization activity"/>
    <property type="evidence" value="ECO:0007669"/>
    <property type="project" value="InterPro"/>
</dbReference>
<keyword evidence="14" id="KW-1185">Reference proteome</keyword>
<keyword evidence="8" id="KW-0902">Two-component regulatory system</keyword>
<dbReference type="Gene3D" id="3.30.565.10">
    <property type="entry name" value="Histidine kinase-like ATPase, C-terminal domain"/>
    <property type="match status" value="1"/>
</dbReference>
<comment type="catalytic activity">
    <reaction evidence="1">
        <text>ATP + protein L-histidine = ADP + protein N-phospho-L-histidine.</text>
        <dbReference type="EC" id="2.7.13.3"/>
    </reaction>
</comment>
<gene>
    <name evidence="13" type="ORF">CWM47_32335</name>
</gene>
<dbReference type="InterPro" id="IPR005467">
    <property type="entry name" value="His_kinase_dom"/>
</dbReference>
<evidence type="ECO:0000256" key="9">
    <source>
        <dbReference type="PROSITE-ProRule" id="PRU00339"/>
    </source>
</evidence>
<keyword evidence="4" id="KW-0808">Transferase</keyword>
<evidence type="ECO:0000256" key="2">
    <source>
        <dbReference type="ARBA" id="ARBA00012438"/>
    </source>
</evidence>
<dbReference type="SMART" id="SM00028">
    <property type="entry name" value="TPR"/>
    <property type="match status" value="5"/>
</dbReference>
<dbReference type="Gene3D" id="1.20.5.1930">
    <property type="match status" value="1"/>
</dbReference>
<dbReference type="PANTHER" id="PTHR24421:SF10">
    <property type="entry name" value="NITRATE_NITRITE SENSOR PROTEIN NARQ"/>
    <property type="match status" value="1"/>
</dbReference>
<evidence type="ECO:0000256" key="10">
    <source>
        <dbReference type="SAM" id="Coils"/>
    </source>
</evidence>
<dbReference type="Pfam" id="PF02518">
    <property type="entry name" value="HATPase_c"/>
    <property type="match status" value="1"/>
</dbReference>
<keyword evidence="5" id="KW-0547">Nucleotide-binding</keyword>
<dbReference type="SMART" id="SM00387">
    <property type="entry name" value="HATPase_c"/>
    <property type="match status" value="1"/>
</dbReference>
<keyword evidence="11" id="KW-0812">Transmembrane</keyword>
<dbReference type="InterPro" id="IPR003594">
    <property type="entry name" value="HATPase_dom"/>
</dbReference>
<evidence type="ECO:0000313" key="14">
    <source>
        <dbReference type="Proteomes" id="UP000232883"/>
    </source>
</evidence>
<dbReference type="PANTHER" id="PTHR24421">
    <property type="entry name" value="NITRATE/NITRITE SENSOR PROTEIN NARX-RELATED"/>
    <property type="match status" value="1"/>
</dbReference>
<dbReference type="InterPro" id="IPR050482">
    <property type="entry name" value="Sensor_HK_TwoCompSys"/>
</dbReference>
<keyword evidence="6" id="KW-0418">Kinase</keyword>
<dbReference type="RefSeq" id="WP_100992674.1">
    <property type="nucleotide sequence ID" value="NZ_CP025096.1"/>
</dbReference>
<dbReference type="KEGG" id="spir:CWM47_32335"/>
<reference evidence="13 14" key="1">
    <citation type="submission" date="2017-11" db="EMBL/GenBank/DDBJ databases">
        <title>Taxonomic description and genome sequences of Spirosoma HA7 sp. nov., isolated from pollen microhabitat of Corylus avellana.</title>
        <authorList>
            <person name="Ambika Manirajan B."/>
            <person name="Suarez C."/>
            <person name="Ratering S."/>
            <person name="Geissler-Plaum R."/>
            <person name="Cardinale M."/>
            <person name="Sylvia S."/>
        </authorList>
    </citation>
    <scope>NUCLEOTIDE SEQUENCE [LARGE SCALE GENOMIC DNA]</scope>
    <source>
        <strain evidence="13 14">HA7</strain>
    </source>
</reference>
<evidence type="ECO:0000256" key="4">
    <source>
        <dbReference type="ARBA" id="ARBA00022679"/>
    </source>
</evidence>
<dbReference type="Pfam" id="PF13424">
    <property type="entry name" value="TPR_12"/>
    <property type="match status" value="1"/>
</dbReference>
<evidence type="ECO:0000256" key="5">
    <source>
        <dbReference type="ARBA" id="ARBA00022741"/>
    </source>
</evidence>
<feature type="repeat" description="TPR" evidence="9">
    <location>
        <begin position="164"/>
        <end position="197"/>
    </location>
</feature>
<evidence type="ECO:0000313" key="13">
    <source>
        <dbReference type="EMBL" id="AUD06124.1"/>
    </source>
</evidence>
<dbReference type="EMBL" id="CP025096">
    <property type="protein sequence ID" value="AUD06124.1"/>
    <property type="molecule type" value="Genomic_DNA"/>
</dbReference>
<dbReference type="PROSITE" id="PS50005">
    <property type="entry name" value="TPR"/>
    <property type="match status" value="1"/>
</dbReference>
<dbReference type="Pfam" id="PF07730">
    <property type="entry name" value="HisKA_3"/>
    <property type="match status" value="1"/>
</dbReference>
<evidence type="ECO:0000256" key="7">
    <source>
        <dbReference type="ARBA" id="ARBA00022840"/>
    </source>
</evidence>
<keyword evidence="11" id="KW-1133">Transmembrane helix</keyword>
<keyword evidence="9" id="KW-0802">TPR repeat</keyword>
<evidence type="ECO:0000256" key="11">
    <source>
        <dbReference type="SAM" id="Phobius"/>
    </source>
</evidence>
<feature type="domain" description="Histidine kinase" evidence="12">
    <location>
        <begin position="435"/>
        <end position="624"/>
    </location>
</feature>
<dbReference type="AlphaFoldDB" id="A0A2K8Z8E6"/>
<dbReference type="InterPro" id="IPR011990">
    <property type="entry name" value="TPR-like_helical_dom_sf"/>
</dbReference>
<evidence type="ECO:0000256" key="8">
    <source>
        <dbReference type="ARBA" id="ARBA00023012"/>
    </source>
</evidence>
<dbReference type="PROSITE" id="PS50109">
    <property type="entry name" value="HIS_KIN"/>
    <property type="match status" value="1"/>
</dbReference>
<dbReference type="SUPFAM" id="SSF48452">
    <property type="entry name" value="TPR-like"/>
    <property type="match status" value="2"/>
</dbReference>
<evidence type="ECO:0000259" key="12">
    <source>
        <dbReference type="PROSITE" id="PS50109"/>
    </source>
</evidence>
<dbReference type="InterPro" id="IPR011712">
    <property type="entry name" value="Sig_transdc_His_kin_sub3_dim/P"/>
</dbReference>
<dbReference type="SUPFAM" id="SSF55874">
    <property type="entry name" value="ATPase domain of HSP90 chaperone/DNA topoisomerase II/histidine kinase"/>
    <property type="match status" value="1"/>
</dbReference>
<evidence type="ECO:0000256" key="1">
    <source>
        <dbReference type="ARBA" id="ARBA00000085"/>
    </source>
</evidence>
<accession>A0A2K8Z8E6</accession>
<dbReference type="Proteomes" id="UP000232883">
    <property type="component" value="Chromosome"/>
</dbReference>
<dbReference type="InterPro" id="IPR019734">
    <property type="entry name" value="TPR_rpt"/>
</dbReference>
<organism evidence="13 14">
    <name type="scientific">Spirosoma pollinicola</name>
    <dbReference type="NCBI Taxonomy" id="2057025"/>
    <lineage>
        <taxon>Bacteria</taxon>
        <taxon>Pseudomonadati</taxon>
        <taxon>Bacteroidota</taxon>
        <taxon>Cytophagia</taxon>
        <taxon>Cytophagales</taxon>
        <taxon>Cytophagaceae</taxon>
        <taxon>Spirosoma</taxon>
    </lineage>
</organism>
<dbReference type="InterPro" id="IPR036890">
    <property type="entry name" value="HATPase_C_sf"/>
</dbReference>
<sequence>MQIRIGLLLALLLSGLTLKAQKVIDSLRRELAHVERLRSDFSHDTTRFRLLVKLTQNTKNWEQARNYWQQAIDLAEKRNWVAGQLEGYQGMGLHYRYKGGFAEAAYYFQQGLHLSEQVNDLRYQVFSYQSLGVAYSQAGDTTKSLEAHHMAIKLARSVDRNLYLSSINDIGNVYFQTKNYDKALPYYQQCLRENQPVDSVRQSWFLFNTAATYQELNQLEVSLKTYKELFQFGKYFTSEDSTEIYARLGQLYLKLGKVDLGLQYGLKANQIMFRARSHYSRSLVGQTLSDAYQAKKDWKRAFFYERQYRSWRDSILSQEQRQRLEGIKVGYESEKRRIELQTEQRNNQLLWVGLMLFGILVGILFFFNYLLRKRRQEIELQKNEITQINNSLELRVEQRTAELQYANDELVRTNREIKEALLKGQTLERKRIASELHDNLGGTLTAIQWYMESLLLDKDMNSQLDQNYDDLYNMISRAYGEVRLLAHHMMPEVLEKEGLEVALQELATPINKSKRLHLNVDTQQVSPYLTTQQKFELYSIALELCTNILKHAQASEAYLLLNRTEQEIIMSVSDNGVGMTSDAKKGSMGLKNIQSRLEAIGGRYNIRSIENEGTIIIIYIPYSNSPSESVEAVDHKPVNS</sequence>
<keyword evidence="11" id="KW-0472">Membrane</keyword>
<keyword evidence="10" id="KW-0175">Coiled coil</keyword>